<proteinExistence type="inferred from homology"/>
<reference evidence="3 4" key="1">
    <citation type="submission" date="2019-09" db="EMBL/GenBank/DDBJ databases">
        <title>Salinarimonas rosea gen. nov., sp. nov., a new member of the a-2 subgroup of the Proteobacteria.</title>
        <authorList>
            <person name="Liu J."/>
        </authorList>
    </citation>
    <scope>NUCLEOTIDE SEQUENCE [LARGE SCALE GENOMIC DNA]</scope>
    <source>
        <strain evidence="3 4">BN140002</strain>
    </source>
</reference>
<gene>
    <name evidence="3" type="ORF">F0L46_12610</name>
</gene>
<dbReference type="SUPFAM" id="SSF69786">
    <property type="entry name" value="YggU-like"/>
    <property type="match status" value="1"/>
</dbReference>
<dbReference type="OrthoDB" id="9801972at2"/>
<dbReference type="Gene3D" id="3.30.1200.10">
    <property type="entry name" value="YggU-like"/>
    <property type="match status" value="1"/>
</dbReference>
<dbReference type="EMBL" id="VUOA01000022">
    <property type="protein sequence ID" value="KAA2236828.1"/>
    <property type="molecule type" value="Genomic_DNA"/>
</dbReference>
<name>A0A5B2VDL9_9HYPH</name>
<dbReference type="NCBIfam" id="TIGR00251">
    <property type="entry name" value="DUF167 family protein"/>
    <property type="match status" value="1"/>
</dbReference>
<dbReference type="NCBIfam" id="NF002348">
    <property type="entry name" value="PRK01310.1"/>
    <property type="match status" value="1"/>
</dbReference>
<accession>A0A5B2VDL9</accession>
<dbReference type="RefSeq" id="WP_149818016.1">
    <property type="nucleotide sequence ID" value="NZ_VUOA01000022.1"/>
</dbReference>
<dbReference type="InterPro" id="IPR003746">
    <property type="entry name" value="DUF167"/>
</dbReference>
<evidence type="ECO:0000256" key="2">
    <source>
        <dbReference type="HAMAP-Rule" id="MF_00634"/>
    </source>
</evidence>
<dbReference type="InterPro" id="IPR036591">
    <property type="entry name" value="YggU-like_sf"/>
</dbReference>
<sequence>MGGEPWRVSATGLEVRVRLTPRGGRDAVDGVETLSDGSRVLKARVRAVPEGGAANDALCRLVAAALRCPGRAVTMSAGHAARLKTLRVDGDGPALAASLARLAGDPA</sequence>
<dbReference type="HAMAP" id="MF_00634">
    <property type="entry name" value="UPF0235"/>
    <property type="match status" value="1"/>
</dbReference>
<dbReference type="Proteomes" id="UP000323142">
    <property type="component" value="Unassembled WGS sequence"/>
</dbReference>
<comment type="caution">
    <text evidence="3">The sequence shown here is derived from an EMBL/GenBank/DDBJ whole genome shotgun (WGS) entry which is preliminary data.</text>
</comment>
<evidence type="ECO:0000313" key="4">
    <source>
        <dbReference type="Proteomes" id="UP000323142"/>
    </source>
</evidence>
<dbReference type="SMART" id="SM01152">
    <property type="entry name" value="DUF167"/>
    <property type="match status" value="1"/>
</dbReference>
<keyword evidence="4" id="KW-1185">Reference proteome</keyword>
<reference evidence="3 4" key="2">
    <citation type="submission" date="2019-09" db="EMBL/GenBank/DDBJ databases">
        <authorList>
            <person name="Jin C."/>
        </authorList>
    </citation>
    <scope>NUCLEOTIDE SEQUENCE [LARGE SCALE GENOMIC DNA]</scope>
    <source>
        <strain evidence="3 4">BN140002</strain>
    </source>
</reference>
<protein>
    <recommendedName>
        <fullName evidence="2">UPF0235 protein F0L46_12610</fullName>
    </recommendedName>
</protein>
<dbReference type="AlphaFoldDB" id="A0A5B2VDL9"/>
<comment type="similarity">
    <text evidence="1 2">Belongs to the UPF0235 family.</text>
</comment>
<evidence type="ECO:0000256" key="1">
    <source>
        <dbReference type="ARBA" id="ARBA00010364"/>
    </source>
</evidence>
<organism evidence="3 4">
    <name type="scientific">Salinarimonas soli</name>
    <dbReference type="NCBI Taxonomy" id="1638099"/>
    <lineage>
        <taxon>Bacteria</taxon>
        <taxon>Pseudomonadati</taxon>
        <taxon>Pseudomonadota</taxon>
        <taxon>Alphaproteobacteria</taxon>
        <taxon>Hyphomicrobiales</taxon>
        <taxon>Salinarimonadaceae</taxon>
        <taxon>Salinarimonas</taxon>
    </lineage>
</organism>
<evidence type="ECO:0000313" key="3">
    <source>
        <dbReference type="EMBL" id="KAA2236828.1"/>
    </source>
</evidence>
<dbReference type="Pfam" id="PF02594">
    <property type="entry name" value="DUF167"/>
    <property type="match status" value="1"/>
</dbReference>